<gene>
    <name evidence="2" type="ORF">JJC05_14655</name>
</gene>
<dbReference type="InterPro" id="IPR019545">
    <property type="entry name" value="DM13_domain"/>
</dbReference>
<feature type="domain" description="DM13" evidence="1">
    <location>
        <begin position="51"/>
        <end position="147"/>
    </location>
</feature>
<dbReference type="PROSITE" id="PS51257">
    <property type="entry name" value="PROKAR_LIPOPROTEIN"/>
    <property type="match status" value="1"/>
</dbReference>
<dbReference type="Proteomes" id="UP000824721">
    <property type="component" value="Chromosome"/>
</dbReference>
<name>A0A8G0P562_9FLAO</name>
<dbReference type="KEGG" id="fdv:JJC05_14655"/>
<evidence type="ECO:0000259" key="1">
    <source>
        <dbReference type="PROSITE" id="PS51549"/>
    </source>
</evidence>
<sequence length="147" mass="16579">MQINKLNYNKYEKKILLGLSFLIFSCEQEGVLVKQNTTLKVSESAVLLQTGNFLPTSGISAVGKVDLFLDKEQYKLKLSDVMVSSGPDLRVYLSKSDTTNSVINLGNFMNNETTTYLIPSGINIKEYRYVLIHCQQYDHIFATALLK</sequence>
<protein>
    <submittedName>
        <fullName evidence="2">DM13 domain-containing protein</fullName>
    </submittedName>
</protein>
<accession>A0A8G0P562</accession>
<organism evidence="2">
    <name type="scientific">Flavobacterium columnare</name>
    <dbReference type="NCBI Taxonomy" id="996"/>
    <lineage>
        <taxon>Bacteria</taxon>
        <taxon>Pseudomonadati</taxon>
        <taxon>Bacteroidota</taxon>
        <taxon>Flavobacteriia</taxon>
        <taxon>Flavobacteriales</taxon>
        <taxon>Flavobacteriaceae</taxon>
        <taxon>Flavobacterium</taxon>
    </lineage>
</organism>
<dbReference type="EMBL" id="CP067378">
    <property type="protein sequence ID" value="QYS88726.1"/>
    <property type="molecule type" value="Genomic_DNA"/>
</dbReference>
<proteinExistence type="predicted"/>
<evidence type="ECO:0000313" key="2">
    <source>
        <dbReference type="EMBL" id="QYS88726.1"/>
    </source>
</evidence>
<reference evidence="2" key="1">
    <citation type="submission" date="2020-12" db="EMBL/GenBank/DDBJ databases">
        <title>Genome sequencing of genetic groups of Flavobacterium columnare.</title>
        <authorList>
            <person name="Waldbieser G.C."/>
            <person name="Griffin M.J."/>
            <person name="LaFrentz B.R."/>
        </authorList>
    </citation>
    <scope>NUCLEOTIDE SEQUENCE</scope>
    <source>
        <strain evidence="2">90-106</strain>
    </source>
</reference>
<dbReference type="PROSITE" id="PS51549">
    <property type="entry name" value="DM13"/>
    <property type="match status" value="1"/>
</dbReference>
<dbReference type="Pfam" id="PF10517">
    <property type="entry name" value="DM13"/>
    <property type="match status" value="1"/>
</dbReference>
<dbReference type="AlphaFoldDB" id="A0A8G0P562"/>